<dbReference type="SMART" id="SM00855">
    <property type="entry name" value="PGAM"/>
    <property type="match status" value="1"/>
</dbReference>
<dbReference type="Proteomes" id="UP001180616">
    <property type="component" value="Chromosome"/>
</dbReference>
<dbReference type="InterPro" id="IPR013078">
    <property type="entry name" value="His_Pase_superF_clade-1"/>
</dbReference>
<gene>
    <name evidence="1" type="ORF">KPS_001576</name>
</gene>
<sequence>MLRLFDQSPTDRAVVVLLRHSVRDNLPPGDAGNDLPITDAGYRLALELGGVLRSRLCTLHTSPILRCIQTAKALREGASANCAVVQNRLLGDPGVFVLDGRRAWTNWKQLGHNGVMRHLVNETAALPGMARPDEAARFLVQSMLAESARQPGVHVFVTHDSLVTATAARLLGKQLELDDWPWYLEGAFFWPTESGVHVAYRDYEVTRHEPLIGLAETDIVEFARREVAATVGLDTGARFFVAGGAYKSLLTGRPPRDLDLWAPSEHDRALLLAALRNRGAITADERPFADAFDISGRVVEVPHKTEPSTLAERLKRFDIAISAVGVEHRPNGEWSVMVHPLAIKSVNRREILLLKPLVNWKYALATLERMRRYALELSFAVPAEEEAEVWRVYDAQNAALRTRMIERYLRTGIGGFNIMEDVACRD</sequence>
<keyword evidence="2" id="KW-1185">Reference proteome</keyword>
<organism evidence="1 2">
    <name type="scientific">Nitratidesulfovibrio liaohensis</name>
    <dbReference type="NCBI Taxonomy" id="2604158"/>
    <lineage>
        <taxon>Bacteria</taxon>
        <taxon>Pseudomonadati</taxon>
        <taxon>Thermodesulfobacteriota</taxon>
        <taxon>Desulfovibrionia</taxon>
        <taxon>Desulfovibrionales</taxon>
        <taxon>Desulfovibrionaceae</taxon>
        <taxon>Nitratidesulfovibrio</taxon>
    </lineage>
</organism>
<proteinExistence type="predicted"/>
<dbReference type="Pfam" id="PF00300">
    <property type="entry name" value="His_Phos_1"/>
    <property type="match status" value="1"/>
</dbReference>
<dbReference type="RefSeq" id="WP_309543079.1">
    <property type="nucleotide sequence ID" value="NZ_CP133659.1"/>
</dbReference>
<reference evidence="1" key="1">
    <citation type="submission" date="2023-09" db="EMBL/GenBank/DDBJ databases">
        <authorList>
            <consortium name="CW5 consortium"/>
            <person name="Lu C.-W."/>
        </authorList>
    </citation>
    <scope>NUCLEOTIDE SEQUENCE</scope>
    <source>
        <strain evidence="1">KPS</strain>
    </source>
</reference>
<protein>
    <submittedName>
        <fullName evidence="1">Histidine phosphatase family protein</fullName>
    </submittedName>
</protein>
<dbReference type="Gene3D" id="3.40.50.1240">
    <property type="entry name" value="Phosphoglycerate mutase-like"/>
    <property type="match status" value="1"/>
</dbReference>
<dbReference type="EMBL" id="CP133659">
    <property type="protein sequence ID" value="WMW67275.1"/>
    <property type="molecule type" value="Genomic_DNA"/>
</dbReference>
<dbReference type="InterPro" id="IPR029033">
    <property type="entry name" value="His_PPase_superfam"/>
</dbReference>
<dbReference type="SUPFAM" id="SSF53254">
    <property type="entry name" value="Phosphoglycerate mutase-like"/>
    <property type="match status" value="1"/>
</dbReference>
<evidence type="ECO:0000313" key="1">
    <source>
        <dbReference type="EMBL" id="WMW67275.1"/>
    </source>
</evidence>
<accession>A0ABY9R9E5</accession>
<name>A0ABY9R9E5_9BACT</name>
<dbReference type="CDD" id="cd07040">
    <property type="entry name" value="HP"/>
    <property type="match status" value="1"/>
</dbReference>
<evidence type="ECO:0000313" key="2">
    <source>
        <dbReference type="Proteomes" id="UP001180616"/>
    </source>
</evidence>